<dbReference type="CDD" id="cd01647">
    <property type="entry name" value="RT_LTR"/>
    <property type="match status" value="1"/>
</dbReference>
<dbReference type="Pfam" id="PF17919">
    <property type="entry name" value="RT_RNaseH_2"/>
    <property type="match status" value="1"/>
</dbReference>
<dbReference type="SUPFAM" id="SSF56672">
    <property type="entry name" value="DNA/RNA polymerases"/>
    <property type="match status" value="1"/>
</dbReference>
<dbReference type="InterPro" id="IPR043128">
    <property type="entry name" value="Rev_trsase/Diguanyl_cyclase"/>
</dbReference>
<dbReference type="InterPro" id="IPR000477">
    <property type="entry name" value="RT_dom"/>
</dbReference>
<sequence length="571" mass="63799">MGLWRYPTALILDRIGMLSHIQPKLEVIKLPKPIESRTVGGALVTATHAVDVQLTLHTAAGPVRCQNTKRCLVIDDEDEFIVGRILLAELGIDVDRQLEHLAARNIDDHEDEIDELTGIPDRGVTVDEKVKDLLSGLVEDAVSRQAIDLATASVLLTTLCQFTGWRLALGDDPPANVPPLKLRLKVGAQPYKCKVRQYSPEKSAFLEEFNNELVRLGWVYQNVKAAGRALLCRPVNNMTEPIVGVMPSLQVVLEKCKGMKFYAISDFIMGFWQLPLHQDNQEILSYMTDKGVFTPTRVPQGSTDAALHFQTSVEEVLRCMLHQSVLVWIDDLLVYADTVEGLIAAIDGVLQRPDNHRLKLSPRKCQIFVTEVKWCGRIISANGIGHDPERIEGLRSMPPPSTAAELQQLLCTSNWMREGLVDYPRIVKPMQECLDKALQGTKRSKRAAAGVQIVLSDVEMESFQNLKDLLAHSAILTYPDTNKQLCLLTDASDSGWGLVVTQVADWSSTTPIHEQQQELLVCMGGSFTGAALNWRIIDKECYQIVHACEKLEYLLLRPQGMKIYCDHRNII</sequence>
<evidence type="ECO:0000313" key="3">
    <source>
        <dbReference type="EMBL" id="POM74526.1"/>
    </source>
</evidence>
<comment type="caution">
    <text evidence="3">The sequence shown here is derived from an EMBL/GenBank/DDBJ whole genome shotgun (WGS) entry which is preliminary data.</text>
</comment>
<dbReference type="OrthoDB" id="9950135at2759"/>
<dbReference type="PANTHER" id="PTHR33064">
    <property type="entry name" value="POL PROTEIN"/>
    <property type="match status" value="1"/>
</dbReference>
<dbReference type="InterPro" id="IPR041577">
    <property type="entry name" value="RT_RNaseH_2"/>
</dbReference>
<dbReference type="Gene3D" id="3.30.70.270">
    <property type="match status" value="2"/>
</dbReference>
<evidence type="ECO:0008006" key="5">
    <source>
        <dbReference type="Google" id="ProtNLM"/>
    </source>
</evidence>
<name>A0A2P4Y9N1_9STRA</name>
<evidence type="ECO:0000313" key="4">
    <source>
        <dbReference type="Proteomes" id="UP000237271"/>
    </source>
</evidence>
<dbReference type="Pfam" id="PF00078">
    <property type="entry name" value="RVT_1"/>
    <property type="match status" value="1"/>
</dbReference>
<evidence type="ECO:0000259" key="1">
    <source>
        <dbReference type="Pfam" id="PF00078"/>
    </source>
</evidence>
<dbReference type="InterPro" id="IPR051320">
    <property type="entry name" value="Viral_Replic_Matur_Polypro"/>
</dbReference>
<protein>
    <recommendedName>
        <fullName evidence="5">Reverse transcriptase domain-containing protein</fullName>
    </recommendedName>
</protein>
<dbReference type="EMBL" id="NCKW01004859">
    <property type="protein sequence ID" value="POM74526.1"/>
    <property type="molecule type" value="Genomic_DNA"/>
</dbReference>
<dbReference type="InterPro" id="IPR043502">
    <property type="entry name" value="DNA/RNA_pol_sf"/>
</dbReference>
<feature type="domain" description="Reverse transcriptase/retrotransposon-derived protein RNase H-like" evidence="2">
    <location>
        <begin position="457"/>
        <end position="557"/>
    </location>
</feature>
<dbReference type="AlphaFoldDB" id="A0A2P4Y9N1"/>
<evidence type="ECO:0000259" key="2">
    <source>
        <dbReference type="Pfam" id="PF17919"/>
    </source>
</evidence>
<gene>
    <name evidence="3" type="ORF">PHPALM_8504</name>
</gene>
<reference evidence="3 4" key="1">
    <citation type="journal article" date="2017" name="Genome Biol. Evol.">
        <title>Phytophthora megakarya and P. palmivora, closely related causal agents of cacao black pod rot, underwent increases in genome sizes and gene numbers by different mechanisms.</title>
        <authorList>
            <person name="Ali S.S."/>
            <person name="Shao J."/>
            <person name="Lary D.J."/>
            <person name="Kronmiller B."/>
            <person name="Shen D."/>
            <person name="Strem M.D."/>
            <person name="Amoako-Attah I."/>
            <person name="Akrofi A.Y."/>
            <person name="Begoude B.A."/>
            <person name="Ten Hoopen G.M."/>
            <person name="Coulibaly K."/>
            <person name="Kebe B.I."/>
            <person name="Melnick R.L."/>
            <person name="Guiltinan M.J."/>
            <person name="Tyler B.M."/>
            <person name="Meinhardt L.W."/>
            <person name="Bailey B.A."/>
        </authorList>
    </citation>
    <scope>NUCLEOTIDE SEQUENCE [LARGE SCALE GENOMIC DNA]</scope>
    <source>
        <strain evidence="4">sbr112.9</strain>
    </source>
</reference>
<dbReference type="PANTHER" id="PTHR33064:SF37">
    <property type="entry name" value="RIBONUCLEASE H"/>
    <property type="match status" value="1"/>
</dbReference>
<accession>A0A2P4Y9N1</accession>
<dbReference type="Proteomes" id="UP000237271">
    <property type="component" value="Unassembled WGS sequence"/>
</dbReference>
<proteinExistence type="predicted"/>
<keyword evidence="4" id="KW-1185">Reference proteome</keyword>
<dbReference type="Gene3D" id="3.10.10.10">
    <property type="entry name" value="HIV Type 1 Reverse Transcriptase, subunit A, domain 1"/>
    <property type="match status" value="1"/>
</dbReference>
<feature type="domain" description="Reverse transcriptase" evidence="1">
    <location>
        <begin position="224"/>
        <end position="377"/>
    </location>
</feature>
<organism evidence="3 4">
    <name type="scientific">Phytophthora palmivora</name>
    <dbReference type="NCBI Taxonomy" id="4796"/>
    <lineage>
        <taxon>Eukaryota</taxon>
        <taxon>Sar</taxon>
        <taxon>Stramenopiles</taxon>
        <taxon>Oomycota</taxon>
        <taxon>Peronosporomycetes</taxon>
        <taxon>Peronosporales</taxon>
        <taxon>Peronosporaceae</taxon>
        <taxon>Phytophthora</taxon>
    </lineage>
</organism>